<dbReference type="RefSeq" id="WP_141450034.1">
    <property type="nucleotide sequence ID" value="NZ_CP041217.1"/>
</dbReference>
<dbReference type="KEGG" id="saca:FFV09_23045"/>
<keyword evidence="1" id="KW-0862">Zinc</keyword>
<reference evidence="1 2" key="1">
    <citation type="submission" date="2019-06" db="EMBL/GenBank/DDBJ databases">
        <title>Saccharibacillus brassicae sp. nov., an endophytic bacterium isolated from Chinese cabbage seeds (Brassica pekinensis).</title>
        <authorList>
            <person name="Jiang L."/>
            <person name="Lee J."/>
            <person name="Kim S.W."/>
        </authorList>
    </citation>
    <scope>NUCLEOTIDE SEQUENCE [LARGE SCALE GENOMIC DNA]</scope>
    <source>
        <strain evidence="2">KCTC 43072 / ATSA2</strain>
    </source>
</reference>
<evidence type="ECO:0000313" key="1">
    <source>
        <dbReference type="EMBL" id="QDH23487.1"/>
    </source>
</evidence>
<accession>A0A4Y6V4Q7</accession>
<gene>
    <name evidence="1" type="ORF">FFV09_23045</name>
</gene>
<dbReference type="InterPro" id="IPR019718">
    <property type="entry name" value="DUF2602"/>
</dbReference>
<organism evidence="1 2">
    <name type="scientific">Saccharibacillus brassicae</name>
    <dbReference type="NCBI Taxonomy" id="2583377"/>
    <lineage>
        <taxon>Bacteria</taxon>
        <taxon>Bacillati</taxon>
        <taxon>Bacillota</taxon>
        <taxon>Bacilli</taxon>
        <taxon>Bacillales</taxon>
        <taxon>Paenibacillaceae</taxon>
        <taxon>Saccharibacillus</taxon>
    </lineage>
</organism>
<sequence length="71" mass="8168">MSRLEVVFEISDILDRECAVCEKRREMQRMYQSKFATIDGYCNQECPVGKVLQALGQQLNQIRAQALAKSE</sequence>
<dbReference type="EMBL" id="CP041217">
    <property type="protein sequence ID" value="QDH23487.1"/>
    <property type="molecule type" value="Genomic_DNA"/>
</dbReference>
<evidence type="ECO:0000313" key="2">
    <source>
        <dbReference type="Proteomes" id="UP000316968"/>
    </source>
</evidence>
<keyword evidence="1" id="KW-0479">Metal-binding</keyword>
<dbReference type="Proteomes" id="UP000316968">
    <property type="component" value="Chromosome"/>
</dbReference>
<keyword evidence="2" id="KW-1185">Reference proteome</keyword>
<name>A0A4Y6V4Q7_SACBS</name>
<protein>
    <submittedName>
        <fullName evidence="1">Zinc-finger domain-containing protein</fullName>
    </submittedName>
</protein>
<proteinExistence type="predicted"/>
<dbReference type="Pfam" id="PF10782">
    <property type="entry name" value="zf-C2HCIx2C"/>
    <property type="match status" value="1"/>
</dbReference>
<dbReference type="AlphaFoldDB" id="A0A4Y6V4Q7"/>
<dbReference type="GO" id="GO:0008270">
    <property type="term" value="F:zinc ion binding"/>
    <property type="evidence" value="ECO:0007669"/>
    <property type="project" value="UniProtKB-KW"/>
</dbReference>
<keyword evidence="1" id="KW-0863">Zinc-finger</keyword>
<dbReference type="OrthoDB" id="2624150at2"/>